<comment type="cofactor">
    <cofactor evidence="1">
        <name>Zn(2+)</name>
        <dbReference type="ChEBI" id="CHEBI:29105"/>
    </cofactor>
</comment>
<dbReference type="PANTHER" id="PTHR30096">
    <property type="entry name" value="4,5-DOPA DIOXYGENASE EXTRADIOL-LIKE PROTEIN"/>
    <property type="match status" value="1"/>
</dbReference>
<evidence type="ECO:0000259" key="6">
    <source>
        <dbReference type="Pfam" id="PF02900"/>
    </source>
</evidence>
<comment type="similarity">
    <text evidence="2">Belongs to the DODA-type extradiol aromatic ring-opening dioxygenase family.</text>
</comment>
<keyword evidence="3" id="KW-0479">Metal-binding</keyword>
<sequence>MLLGEDSRVRDYWRKLGQDALNHGVKGIIIMGAHWNNDGPGVKVATNPAPTFMPLANTHPKHWSGWKPNPDLETSRRIIQMLQGAGIQAEEDAKFEWMIDTFPIIIGMFGDKSPPVSIVSQNSYFDPFFHIQMGTALRPLRSEGYLIMGSGGGTHNLYRAEWRFMLKYKDNFAMEKPPDKDSIEFRQSLEDVICKHGGGPELRRGVARLMKHPYFREAHGTDEHYVSVCFVAGAIGEPEDRRSQGKLGAEAWELVSRRSLLHSSLECHRPILLTRALERRGLRFFASALNVSLNSQLGLGRRHG</sequence>
<dbReference type="CDD" id="cd07363">
    <property type="entry name" value="45_DOPA_Dioxygenase"/>
    <property type="match status" value="1"/>
</dbReference>
<evidence type="ECO:0000256" key="5">
    <source>
        <dbReference type="ARBA" id="ARBA00023002"/>
    </source>
</evidence>
<gene>
    <name evidence="7" type="ORF">LTR84_000417</name>
</gene>
<comment type="caution">
    <text evidence="7">The sequence shown here is derived from an EMBL/GenBank/DDBJ whole genome shotgun (WGS) entry which is preliminary data.</text>
</comment>
<proteinExistence type="inferred from homology"/>
<dbReference type="GO" id="GO:0008270">
    <property type="term" value="F:zinc ion binding"/>
    <property type="evidence" value="ECO:0007669"/>
    <property type="project" value="InterPro"/>
</dbReference>
<feature type="domain" description="Extradiol ring-cleavage dioxygenase class III enzyme subunit B" evidence="6">
    <location>
        <begin position="8"/>
        <end position="238"/>
    </location>
</feature>
<protein>
    <recommendedName>
        <fullName evidence="6">Extradiol ring-cleavage dioxygenase class III enzyme subunit B domain-containing protein</fullName>
    </recommendedName>
</protein>
<evidence type="ECO:0000256" key="4">
    <source>
        <dbReference type="ARBA" id="ARBA00022833"/>
    </source>
</evidence>
<dbReference type="Proteomes" id="UP001358417">
    <property type="component" value="Unassembled WGS sequence"/>
</dbReference>
<dbReference type="RefSeq" id="XP_064711908.1">
    <property type="nucleotide sequence ID" value="XM_064844048.1"/>
</dbReference>
<dbReference type="InterPro" id="IPR004183">
    <property type="entry name" value="Xdiol_dOase_suB"/>
</dbReference>
<accession>A0AAV9NQJ1</accession>
<evidence type="ECO:0000256" key="2">
    <source>
        <dbReference type="ARBA" id="ARBA00007581"/>
    </source>
</evidence>
<name>A0AAV9NQJ1_9EURO</name>
<keyword evidence="5" id="KW-0560">Oxidoreductase</keyword>
<dbReference type="EMBL" id="JAVRRD010000001">
    <property type="protein sequence ID" value="KAK5064584.1"/>
    <property type="molecule type" value="Genomic_DNA"/>
</dbReference>
<dbReference type="GO" id="GO:0008198">
    <property type="term" value="F:ferrous iron binding"/>
    <property type="evidence" value="ECO:0007669"/>
    <property type="project" value="InterPro"/>
</dbReference>
<keyword evidence="4" id="KW-0862">Zinc</keyword>
<reference evidence="7 8" key="1">
    <citation type="submission" date="2023-08" db="EMBL/GenBank/DDBJ databases">
        <title>Black Yeasts Isolated from many extreme environments.</title>
        <authorList>
            <person name="Coleine C."/>
            <person name="Stajich J.E."/>
            <person name="Selbmann L."/>
        </authorList>
    </citation>
    <scope>NUCLEOTIDE SEQUENCE [LARGE SCALE GENOMIC DNA]</scope>
    <source>
        <strain evidence="7 8">CCFEE 5792</strain>
    </source>
</reference>
<dbReference type="AlphaFoldDB" id="A0AAV9NQJ1"/>
<organism evidence="7 8">
    <name type="scientific">Exophiala bonariae</name>
    <dbReference type="NCBI Taxonomy" id="1690606"/>
    <lineage>
        <taxon>Eukaryota</taxon>
        <taxon>Fungi</taxon>
        <taxon>Dikarya</taxon>
        <taxon>Ascomycota</taxon>
        <taxon>Pezizomycotina</taxon>
        <taxon>Eurotiomycetes</taxon>
        <taxon>Chaetothyriomycetidae</taxon>
        <taxon>Chaetothyriales</taxon>
        <taxon>Herpotrichiellaceae</taxon>
        <taxon>Exophiala</taxon>
    </lineage>
</organism>
<dbReference type="SUPFAM" id="SSF53213">
    <property type="entry name" value="LigB-like"/>
    <property type="match status" value="1"/>
</dbReference>
<dbReference type="PANTHER" id="PTHR30096:SF1">
    <property type="entry name" value="AROMATIC RING-OPENING DIOXYGENASE FAMILY PROTEIN (AFU_ORTHOLOGUE AFUA_7G00640)"/>
    <property type="match status" value="1"/>
</dbReference>
<dbReference type="Gene3D" id="3.40.830.10">
    <property type="entry name" value="LigB-like"/>
    <property type="match status" value="1"/>
</dbReference>
<dbReference type="GeneID" id="89968639"/>
<dbReference type="Pfam" id="PF02900">
    <property type="entry name" value="LigB"/>
    <property type="match status" value="1"/>
</dbReference>
<evidence type="ECO:0000256" key="3">
    <source>
        <dbReference type="ARBA" id="ARBA00022723"/>
    </source>
</evidence>
<evidence type="ECO:0000256" key="1">
    <source>
        <dbReference type="ARBA" id="ARBA00001947"/>
    </source>
</evidence>
<dbReference type="InterPro" id="IPR014436">
    <property type="entry name" value="Extradiol_dOase_DODA"/>
</dbReference>
<keyword evidence="8" id="KW-1185">Reference proteome</keyword>
<evidence type="ECO:0000313" key="8">
    <source>
        <dbReference type="Proteomes" id="UP001358417"/>
    </source>
</evidence>
<evidence type="ECO:0000313" key="7">
    <source>
        <dbReference type="EMBL" id="KAK5064584.1"/>
    </source>
</evidence>
<dbReference type="GO" id="GO:0016702">
    <property type="term" value="F:oxidoreductase activity, acting on single donors with incorporation of molecular oxygen, incorporation of two atoms of oxygen"/>
    <property type="evidence" value="ECO:0007669"/>
    <property type="project" value="UniProtKB-ARBA"/>
</dbReference>